<dbReference type="Proteomes" id="UP001589890">
    <property type="component" value="Unassembled WGS sequence"/>
</dbReference>
<accession>A0ABV6QQ02</accession>
<name>A0ABV6QQ02_9ACTN</name>
<proteinExistence type="predicted"/>
<organism evidence="1 2">
    <name type="scientific">Kribbella deserti</name>
    <dbReference type="NCBI Taxonomy" id="1926257"/>
    <lineage>
        <taxon>Bacteria</taxon>
        <taxon>Bacillati</taxon>
        <taxon>Actinomycetota</taxon>
        <taxon>Actinomycetes</taxon>
        <taxon>Propionibacteriales</taxon>
        <taxon>Kribbellaceae</taxon>
        <taxon>Kribbella</taxon>
    </lineage>
</organism>
<evidence type="ECO:0000313" key="2">
    <source>
        <dbReference type="Proteomes" id="UP001589890"/>
    </source>
</evidence>
<dbReference type="RefSeq" id="WP_380050643.1">
    <property type="nucleotide sequence ID" value="NZ_JBHLTC010000028.1"/>
</dbReference>
<keyword evidence="2" id="KW-1185">Reference proteome</keyword>
<dbReference type="EMBL" id="JBHLTC010000028">
    <property type="protein sequence ID" value="MFC0626716.1"/>
    <property type="molecule type" value="Genomic_DNA"/>
</dbReference>
<evidence type="ECO:0008006" key="3">
    <source>
        <dbReference type="Google" id="ProtNLM"/>
    </source>
</evidence>
<evidence type="ECO:0000313" key="1">
    <source>
        <dbReference type="EMBL" id="MFC0626716.1"/>
    </source>
</evidence>
<sequence length="163" mass="17706">MLTRITAAVEAARLDPQAGRDRLGELWNEAAGDPFHRCTIAHYLADLQDETEDELTWDLRALEAANAVTDEQVRQIDHSLQVESLLPSLHLNLADDYRRLGLPDEARHHLETASAHLGVLASDASSSNDTNASYGALIRGALDRVATALAEGSTARLETNPST</sequence>
<protein>
    <recommendedName>
        <fullName evidence="3">Tetratricopeptide repeat protein</fullName>
    </recommendedName>
</protein>
<reference evidence="1 2" key="1">
    <citation type="submission" date="2024-09" db="EMBL/GenBank/DDBJ databases">
        <authorList>
            <person name="Sun Q."/>
            <person name="Mori K."/>
        </authorList>
    </citation>
    <scope>NUCLEOTIDE SEQUENCE [LARGE SCALE GENOMIC DNA]</scope>
    <source>
        <strain evidence="1 2">CGMCC 1.15906</strain>
    </source>
</reference>
<gene>
    <name evidence="1" type="ORF">ACFFGN_21730</name>
</gene>
<comment type="caution">
    <text evidence="1">The sequence shown here is derived from an EMBL/GenBank/DDBJ whole genome shotgun (WGS) entry which is preliminary data.</text>
</comment>